<keyword evidence="5 9" id="KW-0812">Transmembrane</keyword>
<evidence type="ECO:0000256" key="5">
    <source>
        <dbReference type="ARBA" id="ARBA00022692"/>
    </source>
</evidence>
<dbReference type="InterPro" id="IPR007387">
    <property type="entry name" value="TRAP_DctQ"/>
</dbReference>
<evidence type="ECO:0000313" key="11">
    <source>
        <dbReference type="EMBL" id="EPX78200.1"/>
    </source>
</evidence>
<feature type="domain" description="Tripartite ATP-independent periplasmic transporters DctQ component" evidence="10">
    <location>
        <begin position="39"/>
        <end position="163"/>
    </location>
</feature>
<dbReference type="eggNOG" id="COG3090">
    <property type="taxonomic scope" value="Bacteria"/>
</dbReference>
<keyword evidence="7 9" id="KW-0472">Membrane</keyword>
<keyword evidence="2 9" id="KW-0813">Transport</keyword>
<organism evidence="11 12">
    <name type="scientific">Litoreibacter arenae DSM 19593</name>
    <dbReference type="NCBI Taxonomy" id="1123360"/>
    <lineage>
        <taxon>Bacteria</taxon>
        <taxon>Pseudomonadati</taxon>
        <taxon>Pseudomonadota</taxon>
        <taxon>Alphaproteobacteria</taxon>
        <taxon>Rhodobacterales</taxon>
        <taxon>Roseobacteraceae</taxon>
        <taxon>Litoreibacter</taxon>
    </lineage>
</organism>
<evidence type="ECO:0000256" key="7">
    <source>
        <dbReference type="ARBA" id="ARBA00023136"/>
    </source>
</evidence>
<keyword evidence="4 9" id="KW-0997">Cell inner membrane</keyword>
<evidence type="ECO:0000256" key="6">
    <source>
        <dbReference type="ARBA" id="ARBA00022989"/>
    </source>
</evidence>
<evidence type="ECO:0000256" key="3">
    <source>
        <dbReference type="ARBA" id="ARBA00022475"/>
    </source>
</evidence>
<keyword evidence="12" id="KW-1185">Reference proteome</keyword>
<dbReference type="PANTHER" id="PTHR35011:SF10">
    <property type="entry name" value="TRAP TRANSPORTER SMALL PERMEASE PROTEIN"/>
    <property type="match status" value="1"/>
</dbReference>
<feature type="transmembrane region" description="Helical" evidence="9">
    <location>
        <begin position="143"/>
        <end position="163"/>
    </location>
</feature>
<dbReference type="STRING" id="1123360.thalar_02429"/>
<feature type="transmembrane region" description="Helical" evidence="9">
    <location>
        <begin position="101"/>
        <end position="123"/>
    </location>
</feature>
<reference evidence="12" key="1">
    <citation type="journal article" date="2013" name="Stand. Genomic Sci.">
        <title>Genome sequence of the Litoreibacter arenae type strain (DSM 19593(T)), a member of the Roseobacter clade isolated from sea sand.</title>
        <authorList>
            <person name="Riedel T."/>
            <person name="Fiebig A."/>
            <person name="Petersen J."/>
            <person name="Gronow S."/>
            <person name="Kyrpides N.C."/>
            <person name="Goker M."/>
            <person name="Klenk H.P."/>
        </authorList>
    </citation>
    <scope>NUCLEOTIDE SEQUENCE [LARGE SCALE GENOMIC DNA]</scope>
    <source>
        <strain evidence="12">DSM 19593</strain>
    </source>
</reference>
<dbReference type="GO" id="GO:0005886">
    <property type="term" value="C:plasma membrane"/>
    <property type="evidence" value="ECO:0007669"/>
    <property type="project" value="UniProtKB-SubCell"/>
</dbReference>
<evidence type="ECO:0000256" key="8">
    <source>
        <dbReference type="ARBA" id="ARBA00038436"/>
    </source>
</evidence>
<dbReference type="GO" id="GO:0015740">
    <property type="term" value="P:C4-dicarboxylate transport"/>
    <property type="evidence" value="ECO:0007669"/>
    <property type="project" value="TreeGrafter"/>
</dbReference>
<evidence type="ECO:0000256" key="9">
    <source>
        <dbReference type="RuleBase" id="RU369079"/>
    </source>
</evidence>
<dbReference type="AlphaFoldDB" id="S9RJB6"/>
<dbReference type="Proteomes" id="UP000015351">
    <property type="component" value="Unassembled WGS sequence"/>
</dbReference>
<keyword evidence="3" id="KW-1003">Cell membrane</keyword>
<comment type="subunit">
    <text evidence="9">The complex comprises the extracytoplasmic solute receptor protein and the two transmembrane proteins.</text>
</comment>
<dbReference type="HOGENOM" id="CLU_086356_8_6_5"/>
<dbReference type="PANTHER" id="PTHR35011">
    <property type="entry name" value="2,3-DIKETO-L-GULONATE TRAP TRANSPORTER SMALL PERMEASE PROTEIN YIAM"/>
    <property type="match status" value="1"/>
</dbReference>
<dbReference type="GO" id="GO:0022857">
    <property type="term" value="F:transmembrane transporter activity"/>
    <property type="evidence" value="ECO:0007669"/>
    <property type="project" value="UniProtKB-UniRule"/>
</dbReference>
<gene>
    <name evidence="11" type="ORF">thalar_02429</name>
</gene>
<evidence type="ECO:0000313" key="12">
    <source>
        <dbReference type="Proteomes" id="UP000015351"/>
    </source>
</evidence>
<keyword evidence="6 9" id="KW-1133">Transmembrane helix</keyword>
<proteinExistence type="inferred from homology"/>
<accession>S9RJB6</accession>
<dbReference type="EMBL" id="AONI01000013">
    <property type="protein sequence ID" value="EPX78200.1"/>
    <property type="molecule type" value="Genomic_DNA"/>
</dbReference>
<dbReference type="Pfam" id="PF04290">
    <property type="entry name" value="DctQ"/>
    <property type="match status" value="1"/>
</dbReference>
<dbReference type="OrthoDB" id="2877624at2"/>
<protein>
    <recommendedName>
        <fullName evidence="9">TRAP transporter small permease protein</fullName>
    </recommendedName>
</protein>
<comment type="caution">
    <text evidence="11">The sequence shown here is derived from an EMBL/GenBank/DDBJ whole genome shotgun (WGS) entry which is preliminary data.</text>
</comment>
<comment type="similarity">
    <text evidence="8 9">Belongs to the TRAP transporter small permease family.</text>
</comment>
<comment type="function">
    <text evidence="9">Part of the tripartite ATP-independent periplasmic (TRAP) transport system.</text>
</comment>
<dbReference type="InterPro" id="IPR055348">
    <property type="entry name" value="DctQ"/>
</dbReference>
<evidence type="ECO:0000256" key="2">
    <source>
        <dbReference type="ARBA" id="ARBA00022448"/>
    </source>
</evidence>
<feature type="transmembrane region" description="Helical" evidence="9">
    <location>
        <begin position="28"/>
        <end position="53"/>
    </location>
</feature>
<evidence type="ECO:0000256" key="4">
    <source>
        <dbReference type="ARBA" id="ARBA00022519"/>
    </source>
</evidence>
<evidence type="ECO:0000259" key="10">
    <source>
        <dbReference type="Pfam" id="PF04290"/>
    </source>
</evidence>
<name>S9RJB6_9RHOB</name>
<dbReference type="RefSeq" id="WP_021101358.1">
    <property type="nucleotide sequence ID" value="NZ_KE557311.1"/>
</dbReference>
<feature type="transmembrane region" description="Helical" evidence="9">
    <location>
        <begin position="59"/>
        <end position="80"/>
    </location>
</feature>
<dbReference type="PATRIC" id="fig|1123360.3.peg.2407"/>
<sequence length="183" mass="19881">MEKLRHRFPNQPPRDGGLDIGLLLDRTLGVGAAVILLVLALITCIDVIGRYFLDAPLSGAFEMTELLLAALVFMALPLTTERNEHVEVDLLNMALRPRSQRWLSAFAGLFSAALLATFSWRLFTHAYQSAVDGAVTNALQIPLAPFGYLAGAACLLSAFIAFLRGVQPPFEHPGDEDHLEGAP</sequence>
<evidence type="ECO:0000256" key="1">
    <source>
        <dbReference type="ARBA" id="ARBA00004429"/>
    </source>
</evidence>
<comment type="subcellular location">
    <subcellularLocation>
        <location evidence="1 9">Cell inner membrane</location>
        <topology evidence="1 9">Multi-pass membrane protein</topology>
    </subcellularLocation>
</comment>